<proteinExistence type="predicted"/>
<sequence>MDSNRSSFLVLKTAGDFTSRSLKFVWDGRQQAFRLEQQQAHFFPRPTPEQALSAWTNAPARVMDKHGQIGAIGADGKRFQVKADWQSSQWRDVRASSDNPDAQTIDQLSLAPVLAPDFSRFVDLHVGGGSLVALAASGAENALVAMDLQRRWQQRCALDFVPERLCVDSRRRVWLAGRYTDADGNPQAAIAMAQGEPLPQPYHPPALGFYPLSANPQALQQQWRRDAEFYDGLLAMCVDADYLYLLVYRQTAGAYRQHLLIRALSDDADQPLLEVALPEELPFAVDCSAVAPRRLALLVPKPPQTGQGQWDCPVVILDSRQGTARLDGERYRMLSLESPRFMVGLDGKTRYQSAQGPMPLLPLPQARFPRNGVCILDKPLDAGTPDLLWHRLYLEACIPAGCGLRLYARAYDETDGKSAAEWQLQPEPLWLPQASELPFYAGWKTPQQPYQGLYQILLQRRSGACRELRGRFLQLKLQMDGDGRHTPAIHAIRVHMPRFSWQQHYLPRHFQQQERPLEGDLRPANGADFRERLLAAFEGQLTPIEDRIGAGEMLIDPQSAPAEQLQTLAGMLGVELPEHWPMRRQRDWLSFSGQLQRQRGTMAGLCLALDIATDGGVSRGQVIPVEHFRLRRTLATILGLDLSDDRHPLTLGTGQSGNSIVGDSLILSADNAREFLALLAPDLIRDSADDRRVVAEFFDRYSHRLSVILHGPAAEQRNGVEQILRRQLPAHLQWAVRTSDYAFVPGLSPLLQIDSYLQRTPAWKKLILDRIRLGRDGLLQNPIALAPELATAPETENSGD</sequence>
<dbReference type="RefSeq" id="WP_256601445.1">
    <property type="nucleotide sequence ID" value="NZ_JANIBJ010000009.1"/>
</dbReference>
<evidence type="ECO:0000313" key="1">
    <source>
        <dbReference type="EMBL" id="MCQ8103712.1"/>
    </source>
</evidence>
<reference evidence="1 2" key="1">
    <citation type="submission" date="2022-07" db="EMBL/GenBank/DDBJ databases">
        <title>Methylomonas rivi sp. nov., Methylomonas rosea sp. nov., Methylomonas aureus sp. nov. and Methylomonas subterranea sp. nov., four novel methanotrophs isolated from a freshwater creek and the deep terrestrial subsurface.</title>
        <authorList>
            <person name="Abin C."/>
            <person name="Sankaranarayanan K."/>
            <person name="Garner C."/>
            <person name="Sindelar R."/>
            <person name="Kotary K."/>
            <person name="Garner R."/>
            <person name="Barclay S."/>
            <person name="Lawson P."/>
            <person name="Krumholz L."/>
        </authorList>
    </citation>
    <scope>NUCLEOTIDE SEQUENCE [LARGE SCALE GENOMIC DNA]</scope>
    <source>
        <strain evidence="1 2">SURF-2</strain>
    </source>
</reference>
<dbReference type="Pfam" id="PF09684">
    <property type="entry name" value="Tail_P2_I"/>
    <property type="match status" value="1"/>
</dbReference>
<comment type="caution">
    <text evidence="1">The sequence shown here is derived from an EMBL/GenBank/DDBJ whole genome shotgun (WGS) entry which is preliminary data.</text>
</comment>
<dbReference type="Proteomes" id="UP001524499">
    <property type="component" value="Unassembled WGS sequence"/>
</dbReference>
<accession>A0ABT1TF65</accession>
<dbReference type="InterPro" id="IPR006521">
    <property type="entry name" value="Tail_protein_I"/>
</dbReference>
<organism evidence="1 2">
    <name type="scientific">Methylomonas subterranea</name>
    <dbReference type="NCBI Taxonomy" id="2952225"/>
    <lineage>
        <taxon>Bacteria</taxon>
        <taxon>Pseudomonadati</taxon>
        <taxon>Pseudomonadota</taxon>
        <taxon>Gammaproteobacteria</taxon>
        <taxon>Methylococcales</taxon>
        <taxon>Methylococcaceae</taxon>
        <taxon>Methylomonas</taxon>
    </lineage>
</organism>
<dbReference type="EMBL" id="JANIBJ010000009">
    <property type="protein sequence ID" value="MCQ8103712.1"/>
    <property type="molecule type" value="Genomic_DNA"/>
</dbReference>
<name>A0ABT1TF65_9GAMM</name>
<protein>
    <submittedName>
        <fullName evidence="1">Phage tail protein</fullName>
    </submittedName>
</protein>
<keyword evidence="2" id="KW-1185">Reference proteome</keyword>
<evidence type="ECO:0000313" key="2">
    <source>
        <dbReference type="Proteomes" id="UP001524499"/>
    </source>
</evidence>
<gene>
    <name evidence="1" type="ORF">NP590_06315</name>
</gene>